<dbReference type="Proteomes" id="UP000549250">
    <property type="component" value="Unassembled WGS sequence"/>
</dbReference>
<dbReference type="RefSeq" id="WP_183165708.1">
    <property type="nucleotide sequence ID" value="NZ_JACHXI010000004.1"/>
</dbReference>
<name>A0A839SZF9_AZOMA</name>
<gene>
    <name evidence="1" type="ORF">FHR87_001109</name>
</gene>
<evidence type="ECO:0000313" key="1">
    <source>
        <dbReference type="EMBL" id="MBB3102721.1"/>
    </source>
</evidence>
<dbReference type="AlphaFoldDB" id="A0A839SZF9"/>
<reference evidence="1 2" key="1">
    <citation type="submission" date="2020-08" db="EMBL/GenBank/DDBJ databases">
        <title>Genomic Encyclopedia of Type Strains, Phase III (KMG-III): the genomes of soil and plant-associated and newly described type strains.</title>
        <authorList>
            <person name="Whitman W."/>
        </authorList>
    </citation>
    <scope>NUCLEOTIDE SEQUENCE [LARGE SCALE GENOMIC DNA]</scope>
    <source>
        <strain evidence="1 2">CECT 4462</strain>
    </source>
</reference>
<evidence type="ECO:0008006" key="3">
    <source>
        <dbReference type="Google" id="ProtNLM"/>
    </source>
</evidence>
<accession>A0A839SZF9</accession>
<dbReference type="InterPro" id="IPR021898">
    <property type="entry name" value="DUF3509"/>
</dbReference>
<evidence type="ECO:0000313" key="2">
    <source>
        <dbReference type="Proteomes" id="UP000549250"/>
    </source>
</evidence>
<sequence>MSLAQDFLATAFPEFDVATVARPDGGVLVTLNADGQDVLRRALSRGQAQSHLQLEWLVSSIRRDLALEAGTSPAIAHLQSQSRVALPKYEYA</sequence>
<dbReference type="Pfam" id="PF12021">
    <property type="entry name" value="DUF3509"/>
    <property type="match status" value="1"/>
</dbReference>
<keyword evidence="2" id="KW-1185">Reference proteome</keyword>
<protein>
    <recommendedName>
        <fullName evidence="3">DUF3509 domain-containing protein</fullName>
    </recommendedName>
</protein>
<proteinExistence type="predicted"/>
<comment type="caution">
    <text evidence="1">The sequence shown here is derived from an EMBL/GenBank/DDBJ whole genome shotgun (WGS) entry which is preliminary data.</text>
</comment>
<organism evidence="1 2">
    <name type="scientific">Azomonas macrocytogenes</name>
    <name type="common">Azotobacter macrocytogenes</name>
    <dbReference type="NCBI Taxonomy" id="69962"/>
    <lineage>
        <taxon>Bacteria</taxon>
        <taxon>Pseudomonadati</taxon>
        <taxon>Pseudomonadota</taxon>
        <taxon>Gammaproteobacteria</taxon>
        <taxon>Pseudomonadales</taxon>
        <taxon>Pseudomonadaceae</taxon>
        <taxon>Azomonas</taxon>
    </lineage>
</organism>
<dbReference type="EMBL" id="JACHXI010000004">
    <property type="protein sequence ID" value="MBB3102721.1"/>
    <property type="molecule type" value="Genomic_DNA"/>
</dbReference>